<organism evidence="3 4">
    <name type="scientific">Stackebrandtia albiflava</name>
    <dbReference type="NCBI Taxonomy" id="406432"/>
    <lineage>
        <taxon>Bacteria</taxon>
        <taxon>Bacillati</taxon>
        <taxon>Actinomycetota</taxon>
        <taxon>Actinomycetes</taxon>
        <taxon>Glycomycetales</taxon>
        <taxon>Glycomycetaceae</taxon>
        <taxon>Stackebrandtia</taxon>
    </lineage>
</organism>
<evidence type="ECO:0000256" key="1">
    <source>
        <dbReference type="SAM" id="MobiDB-lite"/>
    </source>
</evidence>
<accession>A0A562UPI7</accession>
<keyword evidence="2" id="KW-1133">Transmembrane helix</keyword>
<sequence length="314" mass="34989">MVTATAPRRGIGRRLLHWATAPVPYGRIAAFRTLLYLYILADITMFTHWVYGHAGAPGNLYMPLYIADFLHLPVPTPGLVHGLFWAMVVLAPIAATGWNPKIGRWRPQIFGFLVFLLFTEWMIIAMSYGKVDHDRFGFLIALAVVPFVGRARQGDPTLSESGGWALRTTQLAVVATYFLAALAKLRYGGFAWLTGSTMTRAVMRRGTIAATWMLKVPGMLVLAQFGILLFELFSPVVFVVSQRLRYWIVAFFYSFHLVVFLTVTIAFVPHLIAMAAFLPLEKPVQAIMRALGKDPHTVATGRPPQQPDTRPVTA</sequence>
<reference evidence="3 4" key="1">
    <citation type="journal article" date="2013" name="Stand. Genomic Sci.">
        <title>Genomic Encyclopedia of Type Strains, Phase I: The one thousand microbial genomes (KMG-I) project.</title>
        <authorList>
            <person name="Kyrpides N.C."/>
            <person name="Woyke T."/>
            <person name="Eisen J.A."/>
            <person name="Garrity G."/>
            <person name="Lilburn T.G."/>
            <person name="Beck B.J."/>
            <person name="Whitman W.B."/>
            <person name="Hugenholtz P."/>
            <person name="Klenk H.P."/>
        </authorList>
    </citation>
    <scope>NUCLEOTIDE SEQUENCE [LARGE SCALE GENOMIC DNA]</scope>
    <source>
        <strain evidence="3 4">DSM 45044</strain>
    </source>
</reference>
<feature type="transmembrane region" description="Helical" evidence="2">
    <location>
        <begin position="246"/>
        <end position="279"/>
    </location>
</feature>
<feature type="transmembrane region" description="Helical" evidence="2">
    <location>
        <begin position="34"/>
        <end position="51"/>
    </location>
</feature>
<keyword evidence="2" id="KW-0812">Transmembrane</keyword>
<gene>
    <name evidence="3" type="ORF">LX16_5011</name>
</gene>
<feature type="transmembrane region" description="Helical" evidence="2">
    <location>
        <begin position="219"/>
        <end position="240"/>
    </location>
</feature>
<protein>
    <submittedName>
        <fullName evidence="3">Vitamin K-dependent gamma-carboxylase-like protein</fullName>
    </submittedName>
</protein>
<feature type="region of interest" description="Disordered" evidence="1">
    <location>
        <begin position="295"/>
        <end position="314"/>
    </location>
</feature>
<dbReference type="AlphaFoldDB" id="A0A562UPI7"/>
<keyword evidence="2" id="KW-0472">Membrane</keyword>
<proteinExistence type="predicted"/>
<name>A0A562UPI7_9ACTN</name>
<dbReference type="RefSeq" id="WP_211354752.1">
    <property type="nucleotide sequence ID" value="NZ_BAABIJ010000007.1"/>
</dbReference>
<feature type="transmembrane region" description="Helical" evidence="2">
    <location>
        <begin position="110"/>
        <end position="129"/>
    </location>
</feature>
<keyword evidence="4" id="KW-1185">Reference proteome</keyword>
<feature type="transmembrane region" description="Helical" evidence="2">
    <location>
        <begin position="79"/>
        <end position="98"/>
    </location>
</feature>
<comment type="caution">
    <text evidence="3">The sequence shown here is derived from an EMBL/GenBank/DDBJ whole genome shotgun (WGS) entry which is preliminary data.</text>
</comment>
<evidence type="ECO:0000313" key="3">
    <source>
        <dbReference type="EMBL" id="TWJ07527.1"/>
    </source>
</evidence>
<dbReference type="Proteomes" id="UP000321617">
    <property type="component" value="Unassembled WGS sequence"/>
</dbReference>
<evidence type="ECO:0000256" key="2">
    <source>
        <dbReference type="SAM" id="Phobius"/>
    </source>
</evidence>
<evidence type="ECO:0000313" key="4">
    <source>
        <dbReference type="Proteomes" id="UP000321617"/>
    </source>
</evidence>
<dbReference type="EMBL" id="VLLL01000011">
    <property type="protein sequence ID" value="TWJ07527.1"/>
    <property type="molecule type" value="Genomic_DNA"/>
</dbReference>